<feature type="non-terminal residue" evidence="1">
    <location>
        <position position="66"/>
    </location>
</feature>
<keyword evidence="2" id="KW-1185">Reference proteome</keyword>
<feature type="non-terminal residue" evidence="1">
    <location>
        <position position="1"/>
    </location>
</feature>
<evidence type="ECO:0000313" key="1">
    <source>
        <dbReference type="EMBL" id="GMS99083.1"/>
    </source>
</evidence>
<dbReference type="EMBL" id="BTSX01000005">
    <property type="protein sequence ID" value="GMS99083.1"/>
    <property type="molecule type" value="Genomic_DNA"/>
</dbReference>
<sequence>QFSSEEDCLEHINKTNCRGSFVNGMTDELEEELDELVEQCFENKECEQPEKNTAQAKIIAEGSDDE</sequence>
<reference evidence="1" key="1">
    <citation type="submission" date="2023-10" db="EMBL/GenBank/DDBJ databases">
        <title>Genome assembly of Pristionchus species.</title>
        <authorList>
            <person name="Yoshida K."/>
            <person name="Sommer R.J."/>
        </authorList>
    </citation>
    <scope>NUCLEOTIDE SEQUENCE</scope>
    <source>
        <strain evidence="1">RS0144</strain>
    </source>
</reference>
<accession>A0AAV5TXY3</accession>
<organism evidence="1 2">
    <name type="scientific">Pristionchus entomophagus</name>
    <dbReference type="NCBI Taxonomy" id="358040"/>
    <lineage>
        <taxon>Eukaryota</taxon>
        <taxon>Metazoa</taxon>
        <taxon>Ecdysozoa</taxon>
        <taxon>Nematoda</taxon>
        <taxon>Chromadorea</taxon>
        <taxon>Rhabditida</taxon>
        <taxon>Rhabditina</taxon>
        <taxon>Diplogasteromorpha</taxon>
        <taxon>Diplogasteroidea</taxon>
        <taxon>Neodiplogasteridae</taxon>
        <taxon>Pristionchus</taxon>
    </lineage>
</organism>
<gene>
    <name evidence="1" type="ORF">PENTCL1PPCAC_21258</name>
</gene>
<dbReference type="Proteomes" id="UP001432027">
    <property type="component" value="Unassembled WGS sequence"/>
</dbReference>
<protein>
    <submittedName>
        <fullName evidence="1">Uncharacterized protein</fullName>
    </submittedName>
</protein>
<dbReference type="AlphaFoldDB" id="A0AAV5TXY3"/>
<name>A0AAV5TXY3_9BILA</name>
<proteinExistence type="predicted"/>
<comment type="caution">
    <text evidence="1">The sequence shown here is derived from an EMBL/GenBank/DDBJ whole genome shotgun (WGS) entry which is preliminary data.</text>
</comment>
<evidence type="ECO:0000313" key="2">
    <source>
        <dbReference type="Proteomes" id="UP001432027"/>
    </source>
</evidence>